<comment type="catalytic activity">
    <reaction evidence="10">
        <text>Hydrolyzes the peptide bond -P2-(S-farnesyl or geranylgeranyl)C-P1'-P2'-P3'-COOH where P1' and P2' are amino acids with aliphatic sidechains and P3' is any C-terminal residue.</text>
        <dbReference type="EC" id="3.4.26.1"/>
    </reaction>
</comment>
<keyword evidence="5" id="KW-0378">Hydrolase</keyword>
<dbReference type="InterPro" id="IPR003675">
    <property type="entry name" value="Rce1/LyrA-like_dom"/>
</dbReference>
<feature type="transmembrane region" description="Helical" evidence="13">
    <location>
        <begin position="132"/>
        <end position="154"/>
    </location>
</feature>
<evidence type="ECO:0000256" key="10">
    <source>
        <dbReference type="ARBA" id="ARBA00047280"/>
    </source>
</evidence>
<evidence type="ECO:0000256" key="12">
    <source>
        <dbReference type="ARBA" id="ARBA00049763"/>
    </source>
</evidence>
<protein>
    <recommendedName>
        <fullName evidence="12">CAAX prenyl protease 2</fullName>
        <ecNumber evidence="11">3.4.26.1</ecNumber>
    </recommendedName>
    <alternativeName>
        <fullName evidence="9">Farnesylated proteins-converting enzyme 2</fullName>
    </alternativeName>
</protein>
<keyword evidence="6" id="KW-0256">Endoplasmic reticulum</keyword>
<evidence type="ECO:0000259" key="14">
    <source>
        <dbReference type="Pfam" id="PF02517"/>
    </source>
</evidence>
<evidence type="ECO:0000256" key="9">
    <source>
        <dbReference type="ARBA" id="ARBA00032607"/>
    </source>
</evidence>
<evidence type="ECO:0000256" key="4">
    <source>
        <dbReference type="ARBA" id="ARBA00022692"/>
    </source>
</evidence>
<feature type="transmembrane region" description="Helical" evidence="13">
    <location>
        <begin position="261"/>
        <end position="279"/>
    </location>
</feature>
<evidence type="ECO:0000256" key="3">
    <source>
        <dbReference type="ARBA" id="ARBA00022670"/>
    </source>
</evidence>
<dbReference type="GO" id="GO:0008233">
    <property type="term" value="F:peptidase activity"/>
    <property type="evidence" value="ECO:0007669"/>
    <property type="project" value="UniProtKB-KW"/>
</dbReference>
<accession>A0ABR3KX60</accession>
<feature type="transmembrane region" description="Helical" evidence="13">
    <location>
        <begin position="56"/>
        <end position="74"/>
    </location>
</feature>
<feature type="transmembrane region" description="Helical" evidence="13">
    <location>
        <begin position="291"/>
        <end position="312"/>
    </location>
</feature>
<dbReference type="EC" id="3.4.26.1" evidence="11"/>
<keyword evidence="3 15" id="KW-0645">Protease</keyword>
<evidence type="ECO:0000256" key="8">
    <source>
        <dbReference type="ARBA" id="ARBA00023136"/>
    </source>
</evidence>
<evidence type="ECO:0000256" key="2">
    <source>
        <dbReference type="ARBA" id="ARBA00006897"/>
    </source>
</evidence>
<name>A0ABR3KX60_TRISP</name>
<reference evidence="15 16" key="1">
    <citation type="submission" date="2024-07" db="EMBL/GenBank/DDBJ databases">
        <title>Enhanced genomic and transcriptomic resources for Trichinella pseudospiralis and T. spiralis underpin the discovery of pronounced molecular differences between stages and species.</title>
        <authorList>
            <person name="Pasi K.K."/>
            <person name="La Rosa G."/>
            <person name="Gomez-Morales M.A."/>
            <person name="Tosini F."/>
            <person name="Sumanam S."/>
            <person name="Young N.D."/>
            <person name="Chang B.C."/>
            <person name="Robin G.B."/>
        </authorList>
    </citation>
    <scope>NUCLEOTIDE SEQUENCE [LARGE SCALE GENOMIC DNA]</scope>
    <source>
        <strain evidence="15">ISS534</strain>
    </source>
</reference>
<evidence type="ECO:0000313" key="16">
    <source>
        <dbReference type="Proteomes" id="UP001558632"/>
    </source>
</evidence>
<dbReference type="PANTHER" id="PTHR13046:SF0">
    <property type="entry name" value="CAAX PRENYL PROTEASE 2"/>
    <property type="match status" value="1"/>
</dbReference>
<evidence type="ECO:0000313" key="15">
    <source>
        <dbReference type="EMBL" id="KAL1243948.1"/>
    </source>
</evidence>
<keyword evidence="7 13" id="KW-1133">Transmembrane helix</keyword>
<evidence type="ECO:0000256" key="7">
    <source>
        <dbReference type="ARBA" id="ARBA00022989"/>
    </source>
</evidence>
<evidence type="ECO:0000256" key="5">
    <source>
        <dbReference type="ARBA" id="ARBA00022801"/>
    </source>
</evidence>
<evidence type="ECO:0000256" key="11">
    <source>
        <dbReference type="ARBA" id="ARBA00049729"/>
    </source>
</evidence>
<evidence type="ECO:0000256" key="6">
    <source>
        <dbReference type="ARBA" id="ARBA00022824"/>
    </source>
</evidence>
<keyword evidence="4 13" id="KW-0812">Transmembrane</keyword>
<evidence type="ECO:0000256" key="13">
    <source>
        <dbReference type="SAM" id="Phobius"/>
    </source>
</evidence>
<feature type="transmembrane region" description="Helical" evidence="13">
    <location>
        <begin position="204"/>
        <end position="223"/>
    </location>
</feature>
<sequence length="327" mass="37926">MTGCFCSWSASLSAVKCCHPSGSAAVCWTLKQIFGVASTCRRRSCYYEKQQIMSLMYWKAVLYLHITPLIFVSFTRSSDKNNPDKEYSSIMIERYSGAALACIFATVIVQHWRPENVNPLQFLGLRINGIFAATIFPLLLTMILALGPIVLLLFNHLQKKSKQNHNVMKNSVKFYRYVLLAPACEEIVFRCCMVGMMMSFIRPLQAMLFIPVYFSIAHMHHAFDQLDFYNDWRKALIVNSERLVLTYIFGVYTTFIYLRTYHFAAVYLCHVFCNFIGLPDLRMYFMLQKRWMRVTVIVCTLIGICIWAKFLLPLTEPSLYANTFSEF</sequence>
<dbReference type="Proteomes" id="UP001558632">
    <property type="component" value="Unassembled WGS sequence"/>
</dbReference>
<dbReference type="Pfam" id="PF02517">
    <property type="entry name" value="Rce1-like"/>
    <property type="match status" value="1"/>
</dbReference>
<keyword evidence="16" id="KW-1185">Reference proteome</keyword>
<evidence type="ECO:0000256" key="1">
    <source>
        <dbReference type="ARBA" id="ARBA00004477"/>
    </source>
</evidence>
<organism evidence="15 16">
    <name type="scientific">Trichinella spiralis</name>
    <name type="common">Trichina worm</name>
    <dbReference type="NCBI Taxonomy" id="6334"/>
    <lineage>
        <taxon>Eukaryota</taxon>
        <taxon>Metazoa</taxon>
        <taxon>Ecdysozoa</taxon>
        <taxon>Nematoda</taxon>
        <taxon>Enoplea</taxon>
        <taxon>Dorylaimia</taxon>
        <taxon>Trichinellida</taxon>
        <taxon>Trichinellidae</taxon>
        <taxon>Trichinella</taxon>
    </lineage>
</organism>
<comment type="subcellular location">
    <subcellularLocation>
        <location evidence="1">Endoplasmic reticulum membrane</location>
        <topology evidence="1">Multi-pass membrane protein</topology>
    </subcellularLocation>
</comment>
<proteinExistence type="inferred from homology"/>
<keyword evidence="8 13" id="KW-0472">Membrane</keyword>
<feature type="transmembrane region" description="Helical" evidence="13">
    <location>
        <begin position="95"/>
        <end position="112"/>
    </location>
</feature>
<dbReference type="InterPro" id="IPR039731">
    <property type="entry name" value="Rce1"/>
</dbReference>
<comment type="caution">
    <text evidence="15">The sequence shown here is derived from an EMBL/GenBank/DDBJ whole genome shotgun (WGS) entry which is preliminary data.</text>
</comment>
<dbReference type="EMBL" id="JBEUSY010000152">
    <property type="protein sequence ID" value="KAL1243948.1"/>
    <property type="molecule type" value="Genomic_DNA"/>
</dbReference>
<dbReference type="PANTHER" id="PTHR13046">
    <property type="entry name" value="PROTEASE U48 CAAX PRENYL PROTEASE RCE1"/>
    <property type="match status" value="1"/>
</dbReference>
<gene>
    <name evidence="15" type="ORF">TSPI_10022</name>
</gene>
<dbReference type="GO" id="GO:0006508">
    <property type="term" value="P:proteolysis"/>
    <property type="evidence" value="ECO:0007669"/>
    <property type="project" value="UniProtKB-KW"/>
</dbReference>
<feature type="domain" description="CAAX prenyl protease 2/Lysostaphin resistance protein A-like" evidence="14">
    <location>
        <begin position="173"/>
        <end position="276"/>
    </location>
</feature>
<comment type="similarity">
    <text evidence="2">Belongs to the peptidase U48 family.</text>
</comment>